<accession>A0A372GPA2</accession>
<comment type="caution">
    <text evidence="1">The sequence shown here is derived from an EMBL/GenBank/DDBJ whole genome shotgun (WGS) entry which is preliminary data.</text>
</comment>
<evidence type="ECO:0000313" key="1">
    <source>
        <dbReference type="EMBL" id="RFS86982.1"/>
    </source>
</evidence>
<evidence type="ECO:0000313" key="2">
    <source>
        <dbReference type="Proteomes" id="UP000262882"/>
    </source>
</evidence>
<dbReference type="Proteomes" id="UP000262882">
    <property type="component" value="Unassembled WGS sequence"/>
</dbReference>
<sequence>MRQRSAVPVAVGQFDAPGVIGQGVEAEQLIDRPAMVQELRGHGSIIAGWGVPGMPGDRYLIIIVAKLGAE</sequence>
<name>A0A372GPA2_9ACTN</name>
<organism evidence="1 2">
    <name type="scientific">Actinomadura spongiicola</name>
    <dbReference type="NCBI Taxonomy" id="2303421"/>
    <lineage>
        <taxon>Bacteria</taxon>
        <taxon>Bacillati</taxon>
        <taxon>Actinomycetota</taxon>
        <taxon>Actinomycetes</taxon>
        <taxon>Streptosporangiales</taxon>
        <taxon>Thermomonosporaceae</taxon>
        <taxon>Actinomadura</taxon>
    </lineage>
</organism>
<proteinExistence type="predicted"/>
<protein>
    <submittedName>
        <fullName evidence="1">Uncharacterized protein</fullName>
    </submittedName>
</protein>
<gene>
    <name evidence="1" type="ORF">D0T12_01620</name>
</gene>
<keyword evidence="2" id="KW-1185">Reference proteome</keyword>
<dbReference type="AlphaFoldDB" id="A0A372GPA2"/>
<dbReference type="EMBL" id="QVNQ01000001">
    <property type="protein sequence ID" value="RFS86982.1"/>
    <property type="molecule type" value="Genomic_DNA"/>
</dbReference>
<reference evidence="1 2" key="1">
    <citation type="submission" date="2018-08" db="EMBL/GenBank/DDBJ databases">
        <title>Actinomadura spongicola sp. nov., isolated from marine sponge Leucetta chagosensis.</title>
        <authorList>
            <person name="Li L."/>
            <person name="Lin H.W."/>
        </authorList>
    </citation>
    <scope>NUCLEOTIDE SEQUENCE [LARGE SCALE GENOMIC DNA]</scope>
    <source>
        <strain evidence="1 2">LHW52907</strain>
    </source>
</reference>